<feature type="binding site" evidence="7">
    <location>
        <position position="273"/>
    </location>
    <ligand>
        <name>FMN</name>
        <dbReference type="ChEBI" id="CHEBI:58210"/>
    </ligand>
</feature>
<dbReference type="GO" id="GO:0009060">
    <property type="term" value="P:aerobic respiration"/>
    <property type="evidence" value="ECO:0007669"/>
    <property type="project" value="TreeGrafter"/>
</dbReference>
<dbReference type="EMBL" id="RJVQ01000003">
    <property type="protein sequence ID" value="RQW63311.1"/>
    <property type="molecule type" value="Genomic_DNA"/>
</dbReference>
<feature type="active site" description="Proton acceptor" evidence="6">
    <location>
        <position position="275"/>
    </location>
</feature>
<organism evidence="9 10">
    <name type="scientific">Vibrio viridaestus</name>
    <dbReference type="NCBI Taxonomy" id="2487322"/>
    <lineage>
        <taxon>Bacteria</taxon>
        <taxon>Pseudomonadati</taxon>
        <taxon>Pseudomonadota</taxon>
        <taxon>Gammaproteobacteria</taxon>
        <taxon>Vibrionales</taxon>
        <taxon>Vibrionaceae</taxon>
        <taxon>Vibrio</taxon>
    </lineage>
</organism>
<feature type="binding site" evidence="7">
    <location>
        <position position="105"/>
    </location>
    <ligand>
        <name>FMN</name>
        <dbReference type="ChEBI" id="CHEBI:58210"/>
    </ligand>
</feature>
<comment type="caution">
    <text evidence="9">The sequence shown here is derived from an EMBL/GenBank/DDBJ whole genome shotgun (WGS) entry which is preliminary data.</text>
</comment>
<feature type="binding site" evidence="7">
    <location>
        <position position="128"/>
    </location>
    <ligand>
        <name>glyoxylate</name>
        <dbReference type="ChEBI" id="CHEBI:36655"/>
    </ligand>
</feature>
<evidence type="ECO:0000256" key="5">
    <source>
        <dbReference type="ARBA" id="ARBA00024042"/>
    </source>
</evidence>
<dbReference type="FunFam" id="3.20.20.70:FF:000029">
    <property type="entry name" value="L-lactate dehydrogenase"/>
    <property type="match status" value="1"/>
</dbReference>
<accession>A0A3N9TGB6</accession>
<evidence type="ECO:0000256" key="1">
    <source>
        <dbReference type="ARBA" id="ARBA00001917"/>
    </source>
</evidence>
<comment type="similarity">
    <text evidence="5">Belongs to the FMN-dependent alpha-hydroxy acid dehydrogenase family.</text>
</comment>
<name>A0A3N9TGB6_9VIBR</name>
<dbReference type="PIRSF" id="PIRSF000138">
    <property type="entry name" value="Al-hdrx_acd_dh"/>
    <property type="match status" value="1"/>
</dbReference>
<sequence length="378" mass="42412">MNLNSEDYRRKARWILPKFAFDYVDGGAETESAMASNRNVFSKWGFIPSVLVDCDKRDTSVTWFDQTFSAPFAVAPTGYNGMLCNKADEHLALAAASKNIPYIQSTVSTSSIEDIGQHKLSNHWFQLYVLRDRKVTENLLDRARAQGCSTLVVSADAVYFGNRERDKRHYAKPFQLSLKSYFNIAMHPWWVSKVIVPQGVPGFGNLVPYLPKEYQKGVGAAAYFAEQMDPTLDWETLKWVRELWPGKLVVKGIMNRADAKRAVETGCDGIVLSNHGGRQLDYTVSPVDMLADIRDEVGNDMLLWVDSGFRRGTDIVKAIALGANGVLIGRPFLYALAVERQQGAEKMMTLLQQEVDRTMAQLGCKTISDIHSSLLHKM</sequence>
<proteinExistence type="inferred from homology"/>
<evidence type="ECO:0000256" key="3">
    <source>
        <dbReference type="ARBA" id="ARBA00022643"/>
    </source>
</evidence>
<feature type="domain" description="FMN hydroxy acid dehydrogenase" evidence="8">
    <location>
        <begin position="1"/>
        <end position="378"/>
    </location>
</feature>
<reference evidence="9 10" key="1">
    <citation type="submission" date="2018-11" db="EMBL/GenBank/DDBJ databases">
        <title>Vibrio LJC006 sp. nov., isolated from seawater during the bloom of the enteromorpha.</title>
        <authorList>
            <person name="Liang J."/>
        </authorList>
    </citation>
    <scope>NUCLEOTIDE SEQUENCE [LARGE SCALE GENOMIC DNA]</scope>
    <source>
        <strain evidence="9 10">LJC006</strain>
    </source>
</reference>
<dbReference type="Gene3D" id="3.20.20.70">
    <property type="entry name" value="Aldolase class I"/>
    <property type="match status" value="1"/>
</dbReference>
<keyword evidence="4" id="KW-0560">Oxidoreductase</keyword>
<keyword evidence="2 7" id="KW-0285">Flavoprotein</keyword>
<dbReference type="InterPro" id="IPR012133">
    <property type="entry name" value="Alpha-hydoxy_acid_DH_FMN"/>
</dbReference>
<keyword evidence="3 7" id="KW-0288">FMN</keyword>
<dbReference type="GO" id="GO:0005886">
    <property type="term" value="C:plasma membrane"/>
    <property type="evidence" value="ECO:0007669"/>
    <property type="project" value="TreeGrafter"/>
</dbReference>
<dbReference type="InterPro" id="IPR008259">
    <property type="entry name" value="FMN_hydac_DH_AS"/>
</dbReference>
<evidence type="ECO:0000256" key="4">
    <source>
        <dbReference type="ARBA" id="ARBA00023002"/>
    </source>
</evidence>
<feature type="binding site" evidence="7">
    <location>
        <begin position="329"/>
        <end position="330"/>
    </location>
    <ligand>
        <name>FMN</name>
        <dbReference type="ChEBI" id="CHEBI:58210"/>
    </ligand>
</feature>
<dbReference type="CDD" id="cd02809">
    <property type="entry name" value="alpha_hydroxyacid_oxid_FMN"/>
    <property type="match status" value="1"/>
</dbReference>
<feature type="binding site" evidence="7">
    <location>
        <position position="163"/>
    </location>
    <ligand>
        <name>glyoxylate</name>
        <dbReference type="ChEBI" id="CHEBI:36655"/>
    </ligand>
</feature>
<comment type="cofactor">
    <cofactor evidence="1">
        <name>FMN</name>
        <dbReference type="ChEBI" id="CHEBI:58210"/>
    </cofactor>
</comment>
<feature type="binding site" evidence="7">
    <location>
        <position position="278"/>
    </location>
    <ligand>
        <name>glyoxylate</name>
        <dbReference type="ChEBI" id="CHEBI:36655"/>
    </ligand>
</feature>
<feature type="binding site" evidence="7">
    <location>
        <begin position="76"/>
        <end position="78"/>
    </location>
    <ligand>
        <name>FMN</name>
        <dbReference type="ChEBI" id="CHEBI:58210"/>
    </ligand>
</feature>
<dbReference type="GO" id="GO:0004459">
    <property type="term" value="F:L-lactate dehydrogenase (NAD+) activity"/>
    <property type="evidence" value="ECO:0007669"/>
    <property type="project" value="TreeGrafter"/>
</dbReference>
<dbReference type="PANTHER" id="PTHR10578:SF107">
    <property type="entry name" value="2-HYDROXYACID OXIDASE 1"/>
    <property type="match status" value="1"/>
</dbReference>
<feature type="binding site" evidence="7">
    <location>
        <position position="126"/>
    </location>
    <ligand>
        <name>FMN</name>
        <dbReference type="ChEBI" id="CHEBI:58210"/>
    </ligand>
</feature>
<dbReference type="SUPFAM" id="SSF51395">
    <property type="entry name" value="FMN-linked oxidoreductases"/>
    <property type="match status" value="1"/>
</dbReference>
<evidence type="ECO:0000256" key="6">
    <source>
        <dbReference type="PIRSR" id="PIRSR000138-1"/>
    </source>
</evidence>
<dbReference type="InterPro" id="IPR013785">
    <property type="entry name" value="Aldolase_TIM"/>
</dbReference>
<keyword evidence="10" id="KW-1185">Reference proteome</keyword>
<dbReference type="RefSeq" id="WP_124936777.1">
    <property type="nucleotide sequence ID" value="NZ_RJVQ01000003.1"/>
</dbReference>
<dbReference type="AlphaFoldDB" id="A0A3N9TGB6"/>
<dbReference type="InterPro" id="IPR037396">
    <property type="entry name" value="FMN_HAD"/>
</dbReference>
<dbReference type="InterPro" id="IPR000262">
    <property type="entry name" value="FMN-dep_DH"/>
</dbReference>
<feature type="binding site" evidence="7">
    <location>
        <position position="251"/>
    </location>
    <ligand>
        <name>FMN</name>
        <dbReference type="ChEBI" id="CHEBI:58210"/>
    </ligand>
</feature>
<protein>
    <submittedName>
        <fullName evidence="9">Alpha-hydroxy-acid oxidizing protein</fullName>
    </submittedName>
</protein>
<dbReference type="Pfam" id="PF01070">
    <property type="entry name" value="FMN_dh"/>
    <property type="match status" value="1"/>
</dbReference>
<evidence type="ECO:0000259" key="8">
    <source>
        <dbReference type="PROSITE" id="PS51349"/>
    </source>
</evidence>
<evidence type="ECO:0000313" key="9">
    <source>
        <dbReference type="EMBL" id="RQW63311.1"/>
    </source>
</evidence>
<dbReference type="PANTHER" id="PTHR10578">
    <property type="entry name" value="S -2-HYDROXY-ACID OXIDASE-RELATED"/>
    <property type="match status" value="1"/>
</dbReference>
<dbReference type="OrthoDB" id="9770452at2"/>
<feature type="binding site" evidence="7">
    <location>
        <begin position="306"/>
        <end position="310"/>
    </location>
    <ligand>
        <name>FMN</name>
        <dbReference type="ChEBI" id="CHEBI:58210"/>
    </ligand>
</feature>
<dbReference type="PROSITE" id="PS00557">
    <property type="entry name" value="FMN_HYDROXY_ACID_DH_1"/>
    <property type="match status" value="1"/>
</dbReference>
<dbReference type="GO" id="GO:0010181">
    <property type="term" value="F:FMN binding"/>
    <property type="evidence" value="ECO:0007669"/>
    <property type="project" value="InterPro"/>
</dbReference>
<gene>
    <name evidence="9" type="ORF">EES38_08645</name>
</gene>
<evidence type="ECO:0000256" key="2">
    <source>
        <dbReference type="ARBA" id="ARBA00022630"/>
    </source>
</evidence>
<feature type="binding site" evidence="7">
    <location>
        <position position="275"/>
    </location>
    <ligand>
        <name>glyoxylate</name>
        <dbReference type="ChEBI" id="CHEBI:36655"/>
    </ligand>
</feature>
<evidence type="ECO:0000313" key="10">
    <source>
        <dbReference type="Proteomes" id="UP000281112"/>
    </source>
</evidence>
<evidence type="ECO:0000256" key="7">
    <source>
        <dbReference type="PIRSR" id="PIRSR000138-2"/>
    </source>
</evidence>
<dbReference type="Proteomes" id="UP000281112">
    <property type="component" value="Unassembled WGS sequence"/>
</dbReference>
<dbReference type="PROSITE" id="PS51349">
    <property type="entry name" value="FMN_HYDROXY_ACID_DH_2"/>
    <property type="match status" value="1"/>
</dbReference>
<feature type="binding site" evidence="7">
    <location>
        <position position="23"/>
    </location>
    <ligand>
        <name>glyoxylate</name>
        <dbReference type="ChEBI" id="CHEBI:36655"/>
    </ligand>
</feature>